<feature type="transmembrane region" description="Helical" evidence="10">
    <location>
        <begin position="46"/>
        <end position="68"/>
    </location>
</feature>
<keyword evidence="8 10" id="KW-0811">Translocation</keyword>
<organism evidence="11 12">
    <name type="scientific">Alkaliphilus flagellatus</name>
    <dbReference type="NCBI Taxonomy" id="2841507"/>
    <lineage>
        <taxon>Bacteria</taxon>
        <taxon>Bacillati</taxon>
        <taxon>Bacillota</taxon>
        <taxon>Clostridia</taxon>
        <taxon>Peptostreptococcales</taxon>
        <taxon>Natronincolaceae</taxon>
        <taxon>Alkaliphilus</taxon>
    </lineage>
</organism>
<comment type="caution">
    <text evidence="10">Lacks conserved residue(s) required for the propagation of feature annotation.</text>
</comment>
<evidence type="ECO:0000256" key="9">
    <source>
        <dbReference type="ARBA" id="ARBA00023136"/>
    </source>
</evidence>
<evidence type="ECO:0000256" key="5">
    <source>
        <dbReference type="ARBA" id="ARBA00022692"/>
    </source>
</evidence>
<gene>
    <name evidence="11" type="primary">secG</name>
    <name evidence="11" type="ORF">KQI88_03355</name>
</gene>
<dbReference type="Pfam" id="PF03840">
    <property type="entry name" value="SecG"/>
    <property type="match status" value="1"/>
</dbReference>
<evidence type="ECO:0000256" key="6">
    <source>
        <dbReference type="ARBA" id="ARBA00022927"/>
    </source>
</evidence>
<evidence type="ECO:0000256" key="3">
    <source>
        <dbReference type="ARBA" id="ARBA00022448"/>
    </source>
</evidence>
<comment type="caution">
    <text evidence="11">The sequence shown here is derived from an EMBL/GenBank/DDBJ whole genome shotgun (WGS) entry which is preliminary data.</text>
</comment>
<keyword evidence="12" id="KW-1185">Reference proteome</keyword>
<evidence type="ECO:0000256" key="1">
    <source>
        <dbReference type="ARBA" id="ARBA00004651"/>
    </source>
</evidence>
<comment type="similarity">
    <text evidence="2 10">Belongs to the SecG family.</text>
</comment>
<evidence type="ECO:0000256" key="7">
    <source>
        <dbReference type="ARBA" id="ARBA00022989"/>
    </source>
</evidence>
<comment type="subcellular location">
    <subcellularLocation>
        <location evidence="1 10">Cell membrane</location>
        <topology evidence="1 10">Multi-pass membrane protein</topology>
    </subcellularLocation>
</comment>
<evidence type="ECO:0000313" key="12">
    <source>
        <dbReference type="Proteomes" id="UP000779508"/>
    </source>
</evidence>
<keyword evidence="5 10" id="KW-0812">Transmembrane</keyword>
<dbReference type="PANTHER" id="PTHR34182:SF1">
    <property type="entry name" value="PROTEIN-EXPORT MEMBRANE PROTEIN SECG"/>
    <property type="match status" value="1"/>
</dbReference>
<dbReference type="Proteomes" id="UP000779508">
    <property type="component" value="Unassembled WGS sequence"/>
</dbReference>
<sequence length="69" mass="7042">MIIQVIACLILIGSILLQSGKSEGLSSAFGGGAQLMAKQSRGFDGLLAKVTKIAAVLFIVIAIALVAIQ</sequence>
<dbReference type="NCBIfam" id="TIGR00810">
    <property type="entry name" value="secG"/>
    <property type="match status" value="1"/>
</dbReference>
<evidence type="ECO:0000256" key="2">
    <source>
        <dbReference type="ARBA" id="ARBA00008445"/>
    </source>
</evidence>
<keyword evidence="3 10" id="KW-0813">Transport</keyword>
<evidence type="ECO:0000256" key="4">
    <source>
        <dbReference type="ARBA" id="ARBA00022475"/>
    </source>
</evidence>
<keyword evidence="4 10" id="KW-1003">Cell membrane</keyword>
<name>A0ABS6G252_9FIRM</name>
<reference evidence="11 12" key="1">
    <citation type="submission" date="2021-06" db="EMBL/GenBank/DDBJ databases">
        <authorList>
            <person name="Sun Q."/>
            <person name="Li D."/>
        </authorList>
    </citation>
    <scope>NUCLEOTIDE SEQUENCE [LARGE SCALE GENOMIC DNA]</scope>
    <source>
        <strain evidence="11 12">MSJ-5</strain>
    </source>
</reference>
<accession>A0ABS6G252</accession>
<keyword evidence="9 10" id="KW-0472">Membrane</keyword>
<dbReference type="InterPro" id="IPR004692">
    <property type="entry name" value="SecG"/>
</dbReference>
<evidence type="ECO:0000256" key="10">
    <source>
        <dbReference type="RuleBase" id="RU365087"/>
    </source>
</evidence>
<protein>
    <recommendedName>
        <fullName evidence="10">Protein-export membrane protein SecG</fullName>
    </recommendedName>
</protein>
<dbReference type="PANTHER" id="PTHR34182">
    <property type="entry name" value="PROTEIN-EXPORT MEMBRANE PROTEIN SECG"/>
    <property type="match status" value="1"/>
</dbReference>
<keyword evidence="7 10" id="KW-1133">Transmembrane helix</keyword>
<proteinExistence type="inferred from homology"/>
<evidence type="ECO:0000256" key="8">
    <source>
        <dbReference type="ARBA" id="ARBA00023010"/>
    </source>
</evidence>
<keyword evidence="6 10" id="KW-0653">Protein transport</keyword>
<dbReference type="EMBL" id="JAHLQK010000001">
    <property type="protein sequence ID" value="MBU5675451.1"/>
    <property type="molecule type" value="Genomic_DNA"/>
</dbReference>
<comment type="function">
    <text evidence="10">Involved in protein export. Participates in an early event of protein translocation.</text>
</comment>
<evidence type="ECO:0000313" key="11">
    <source>
        <dbReference type="EMBL" id="MBU5675451.1"/>
    </source>
</evidence>